<name>A0A9Q1E8T4_SYNKA</name>
<gene>
    <name evidence="1" type="ORF">SKAU_G00399490</name>
</gene>
<dbReference type="Proteomes" id="UP001152622">
    <property type="component" value="Chromosome 21"/>
</dbReference>
<evidence type="ECO:0000313" key="2">
    <source>
        <dbReference type="Proteomes" id="UP001152622"/>
    </source>
</evidence>
<reference evidence="1" key="1">
    <citation type="journal article" date="2023" name="Science">
        <title>Genome structures resolve the early diversification of teleost fishes.</title>
        <authorList>
            <person name="Parey E."/>
            <person name="Louis A."/>
            <person name="Montfort J."/>
            <person name="Bouchez O."/>
            <person name="Roques C."/>
            <person name="Iampietro C."/>
            <person name="Lluch J."/>
            <person name="Castinel A."/>
            <person name="Donnadieu C."/>
            <person name="Desvignes T."/>
            <person name="Floi Bucao C."/>
            <person name="Jouanno E."/>
            <person name="Wen M."/>
            <person name="Mejri S."/>
            <person name="Dirks R."/>
            <person name="Jansen H."/>
            <person name="Henkel C."/>
            <person name="Chen W.J."/>
            <person name="Zahm M."/>
            <person name="Cabau C."/>
            <person name="Klopp C."/>
            <person name="Thompson A.W."/>
            <person name="Robinson-Rechavi M."/>
            <person name="Braasch I."/>
            <person name="Lecointre G."/>
            <person name="Bobe J."/>
            <person name="Postlethwait J.H."/>
            <person name="Berthelot C."/>
            <person name="Roest Crollius H."/>
            <person name="Guiguen Y."/>
        </authorList>
    </citation>
    <scope>NUCLEOTIDE SEQUENCE</scope>
    <source>
        <strain evidence="1">WJC10195</strain>
    </source>
</reference>
<accession>A0A9Q1E8T4</accession>
<protein>
    <submittedName>
        <fullName evidence="1">Uncharacterized protein</fullName>
    </submittedName>
</protein>
<keyword evidence="2" id="KW-1185">Reference proteome</keyword>
<sequence length="91" mass="10253">MAFHDSLTSIYIMAAKAVTFSFSINGVYENTQQGPSITRNTTLLYNVYWTKCKQKSTTEECSVACRSVSQSHVYSLKGALCRIFNLENIIK</sequence>
<dbReference type="AlphaFoldDB" id="A0A9Q1E8T4"/>
<evidence type="ECO:0000313" key="1">
    <source>
        <dbReference type="EMBL" id="KAJ8334310.1"/>
    </source>
</evidence>
<proteinExistence type="predicted"/>
<dbReference type="EMBL" id="JAINUF010000021">
    <property type="protein sequence ID" value="KAJ8334310.1"/>
    <property type="molecule type" value="Genomic_DNA"/>
</dbReference>
<organism evidence="1 2">
    <name type="scientific">Synaphobranchus kaupii</name>
    <name type="common">Kaup's arrowtooth eel</name>
    <dbReference type="NCBI Taxonomy" id="118154"/>
    <lineage>
        <taxon>Eukaryota</taxon>
        <taxon>Metazoa</taxon>
        <taxon>Chordata</taxon>
        <taxon>Craniata</taxon>
        <taxon>Vertebrata</taxon>
        <taxon>Euteleostomi</taxon>
        <taxon>Actinopterygii</taxon>
        <taxon>Neopterygii</taxon>
        <taxon>Teleostei</taxon>
        <taxon>Anguilliformes</taxon>
        <taxon>Synaphobranchidae</taxon>
        <taxon>Synaphobranchus</taxon>
    </lineage>
</organism>
<comment type="caution">
    <text evidence="1">The sequence shown here is derived from an EMBL/GenBank/DDBJ whole genome shotgun (WGS) entry which is preliminary data.</text>
</comment>